<gene>
    <name evidence="1" type="ORF">OWV82_009377</name>
</gene>
<keyword evidence="1" id="KW-0418">Kinase</keyword>
<dbReference type="Proteomes" id="UP001164539">
    <property type="component" value="Chromosome 4"/>
</dbReference>
<evidence type="ECO:0000313" key="1">
    <source>
        <dbReference type="EMBL" id="KAJ4721723.1"/>
    </source>
</evidence>
<keyword evidence="1" id="KW-0675">Receptor</keyword>
<accession>A0ACC1YF71</accession>
<comment type="caution">
    <text evidence="1">The sequence shown here is derived from an EMBL/GenBank/DDBJ whole genome shotgun (WGS) entry which is preliminary data.</text>
</comment>
<name>A0ACC1YF71_MELAZ</name>
<proteinExistence type="predicted"/>
<keyword evidence="2" id="KW-1185">Reference proteome</keyword>
<protein>
    <submittedName>
        <fullName evidence="1">Receptor protein kinase</fullName>
    </submittedName>
</protein>
<evidence type="ECO:0000313" key="2">
    <source>
        <dbReference type="Proteomes" id="UP001164539"/>
    </source>
</evidence>
<sequence length="967" mass="108324">MESFFNNRTQVCSLVPLILFLILNFSALNISSGSIEEAHALLKWKTSLSQNQNLSLFSSWNLYLVNASNVSSHSKTKLSLCSWFGIYCNHVGRVTGINLTSIGIKGTLHEFSFSSFPHLAYLNLFSNQFFGCIPPQIGNLTKLEYLDISFNQFSGKIPQEITLLTFLKALYLDLNQLRGTIPSEIGNLKSLRYLDFANNHLSGVIPLSIGNLSNLRALYLYRNKLFGYLPHSLGKLSRLESLFLYSNNLSDSIPIEMWSLKSVIEIDFSQNQFSGLLSSSVGNLSNLKFLQLGNNKLSGFIPHEIGNLKIHSLHLRNNQFTGYLPSNICQNGLLEHLSVSDNNFIGQIPKNLRNCKSLVRAHLERNHFIGNISEDLSIYPNLTFLDLSNNNFYGEISSKWKKCQKLTTLNISRNNISGSLPIEIGKFSSLHELDFSSNNIVGEIPVELGKLTSLSKLLLNGNQFSGGIPQELGSLTELEYLDLSENKLNSSIPESLGYLMKLFYLNLSNNEFSEEIPTKIEKLVHLSELNLNNNFLKGEIPYQICNLQSLENLNLSHNNLSGFIPSCFERMHGLSHIDVSYNELEGPIPNSTTFQDAPSETLQGNKGLCGNVTGLPSCKAFTSNKQSLRKKWLIIVLPILGAICVSIVVIAMFILSRRKKSNSQTQQSSQINPSTLLSVLNFDGNILYEEIISATNNFDNQYCIGEGGQGSVYKAELLSGDIIAIKKFHSPLSTQIADQQEFLNEIKALSEIRHRNIVKFYGFCSHARHSFLIYEYLERGSLITILSNEETIEQFGWRMRLNVIKGVANALSYLHHNCLPPIIHRDISSKNILLDSEYEAHLSDFGVAKFLKPDSTNWTELAGTYGYIAPELAYTMKVTEKCDVYSFGVLALEVIKGNHPRDIFSSVSSPSSNINIALTEILDPRLPCPSINLQRKLTSILEIVFSCLDESPEARPTMQKVCQLLHM</sequence>
<dbReference type="EMBL" id="CM051397">
    <property type="protein sequence ID" value="KAJ4721723.1"/>
    <property type="molecule type" value="Genomic_DNA"/>
</dbReference>
<organism evidence="1 2">
    <name type="scientific">Melia azedarach</name>
    <name type="common">Chinaberry tree</name>
    <dbReference type="NCBI Taxonomy" id="155640"/>
    <lineage>
        <taxon>Eukaryota</taxon>
        <taxon>Viridiplantae</taxon>
        <taxon>Streptophyta</taxon>
        <taxon>Embryophyta</taxon>
        <taxon>Tracheophyta</taxon>
        <taxon>Spermatophyta</taxon>
        <taxon>Magnoliopsida</taxon>
        <taxon>eudicotyledons</taxon>
        <taxon>Gunneridae</taxon>
        <taxon>Pentapetalae</taxon>
        <taxon>rosids</taxon>
        <taxon>malvids</taxon>
        <taxon>Sapindales</taxon>
        <taxon>Meliaceae</taxon>
        <taxon>Melia</taxon>
    </lineage>
</organism>
<keyword evidence="1" id="KW-0808">Transferase</keyword>
<reference evidence="1 2" key="1">
    <citation type="journal article" date="2023" name="Science">
        <title>Complex scaffold remodeling in plant triterpene biosynthesis.</title>
        <authorList>
            <person name="De La Pena R."/>
            <person name="Hodgson H."/>
            <person name="Liu J.C."/>
            <person name="Stephenson M.J."/>
            <person name="Martin A.C."/>
            <person name="Owen C."/>
            <person name="Harkess A."/>
            <person name="Leebens-Mack J."/>
            <person name="Jimenez L.E."/>
            <person name="Osbourn A."/>
            <person name="Sattely E.S."/>
        </authorList>
    </citation>
    <scope>NUCLEOTIDE SEQUENCE [LARGE SCALE GENOMIC DNA]</scope>
    <source>
        <strain evidence="2">cv. JPN11</strain>
        <tissue evidence="1">Leaf</tissue>
    </source>
</reference>